<feature type="transmembrane region" description="Helical" evidence="2">
    <location>
        <begin position="12"/>
        <end position="31"/>
    </location>
</feature>
<feature type="compositionally biased region" description="Acidic residues" evidence="1">
    <location>
        <begin position="181"/>
        <end position="191"/>
    </location>
</feature>
<evidence type="ECO:0000256" key="1">
    <source>
        <dbReference type="SAM" id="MobiDB-lite"/>
    </source>
</evidence>
<feature type="compositionally biased region" description="Low complexity" evidence="1">
    <location>
        <begin position="150"/>
        <end position="167"/>
    </location>
</feature>
<keyword evidence="2" id="KW-0812">Transmembrane</keyword>
<dbReference type="AlphaFoldDB" id="A0A1G2SGG6"/>
<dbReference type="Gene3D" id="3.90.1010.20">
    <property type="match status" value="1"/>
</dbReference>
<name>A0A1G2SGG6_9BACT</name>
<keyword evidence="2" id="KW-1133">Transmembrane helix</keyword>
<evidence type="ECO:0000256" key="2">
    <source>
        <dbReference type="SAM" id="Phobius"/>
    </source>
</evidence>
<dbReference type="EMBL" id="MHUW01000007">
    <property type="protein sequence ID" value="OHA84116.1"/>
    <property type="molecule type" value="Genomic_DNA"/>
</dbReference>
<reference evidence="4 5" key="1">
    <citation type="journal article" date="2016" name="Nat. Commun.">
        <title>Thousands of microbial genomes shed light on interconnected biogeochemical processes in an aquifer system.</title>
        <authorList>
            <person name="Anantharaman K."/>
            <person name="Brown C.T."/>
            <person name="Hug L.A."/>
            <person name="Sharon I."/>
            <person name="Castelle C.J."/>
            <person name="Probst A.J."/>
            <person name="Thomas B.C."/>
            <person name="Singh A."/>
            <person name="Wilkins M.J."/>
            <person name="Karaoz U."/>
            <person name="Brodie E.L."/>
            <person name="Williams K.H."/>
            <person name="Hubbard S.S."/>
            <person name="Banfield J.F."/>
        </authorList>
    </citation>
    <scope>NUCLEOTIDE SEQUENCE [LARGE SCALE GENOMIC DNA]</scope>
</reference>
<dbReference type="GO" id="GO:0016020">
    <property type="term" value="C:membrane"/>
    <property type="evidence" value="ECO:0007669"/>
    <property type="project" value="InterPro"/>
</dbReference>
<gene>
    <name evidence="4" type="ORF">A2937_02890</name>
</gene>
<feature type="region of interest" description="Disordered" evidence="1">
    <location>
        <begin position="36"/>
        <end position="55"/>
    </location>
</feature>
<evidence type="ECO:0000313" key="4">
    <source>
        <dbReference type="EMBL" id="OHA84116.1"/>
    </source>
</evidence>
<dbReference type="STRING" id="1802727.A2937_02890"/>
<dbReference type="SMART" id="SM00900">
    <property type="entry name" value="FMN_bind"/>
    <property type="match status" value="1"/>
</dbReference>
<keyword evidence="2" id="KW-0472">Membrane</keyword>
<dbReference type="GO" id="GO:0010181">
    <property type="term" value="F:FMN binding"/>
    <property type="evidence" value="ECO:0007669"/>
    <property type="project" value="InterPro"/>
</dbReference>
<comment type="caution">
    <text evidence="4">The sequence shown here is derived from an EMBL/GenBank/DDBJ whole genome shotgun (WGS) entry which is preliminary data.</text>
</comment>
<evidence type="ECO:0000259" key="3">
    <source>
        <dbReference type="SMART" id="SM00900"/>
    </source>
</evidence>
<organism evidence="4 5">
    <name type="scientific">Candidatus Yonathbacteria bacterium RIFCSPLOWO2_01_FULL_47_33b</name>
    <dbReference type="NCBI Taxonomy" id="1802727"/>
    <lineage>
        <taxon>Bacteria</taxon>
        <taxon>Candidatus Yonathiibacteriota</taxon>
    </lineage>
</organism>
<proteinExistence type="predicted"/>
<evidence type="ECO:0000313" key="5">
    <source>
        <dbReference type="Proteomes" id="UP000177987"/>
    </source>
</evidence>
<protein>
    <recommendedName>
        <fullName evidence="3">FMN-binding domain-containing protein</fullName>
    </recommendedName>
</protein>
<dbReference type="Proteomes" id="UP000177987">
    <property type="component" value="Unassembled WGS sequence"/>
</dbReference>
<sequence>MTPFKKNLQRFFILFFSTLSVGIIIVGVNRAKKVPTLGEAPTPLTPTPDQGTAGTPGTMVAGTTVSITGKTYQTPYGNVTAAIQVKDGKVVGVTMPQVPNSPPSIYAESYLVDQAIKAGGANIQGVSGATYTSLAFKSSLESAIAQAKTQGQTITTGTASTGSSAVAPGPKPSVPLQYRGDDDDEGEEWDD</sequence>
<feature type="region of interest" description="Disordered" evidence="1">
    <location>
        <begin position="150"/>
        <end position="191"/>
    </location>
</feature>
<feature type="domain" description="FMN-binding" evidence="3">
    <location>
        <begin position="71"/>
        <end position="147"/>
    </location>
</feature>
<dbReference type="Pfam" id="PF04205">
    <property type="entry name" value="FMN_bind"/>
    <property type="match status" value="1"/>
</dbReference>
<accession>A0A1G2SGG6</accession>
<dbReference type="InterPro" id="IPR007329">
    <property type="entry name" value="FMN-bd"/>
</dbReference>